<keyword evidence="2" id="KW-1185">Reference proteome</keyword>
<proteinExistence type="predicted"/>
<dbReference type="PANTHER" id="PTHR35503">
    <property type="entry name" value="OSJNBA0006M15.15 PROTEIN"/>
    <property type="match status" value="1"/>
</dbReference>
<feature type="domain" description="C2" evidence="1">
    <location>
        <begin position="1"/>
        <end position="131"/>
    </location>
</feature>
<accession>A0A6P8DTY1</accession>
<dbReference type="Proteomes" id="UP000515151">
    <property type="component" value="Chromosome 5"/>
</dbReference>
<dbReference type="Gene3D" id="2.60.40.150">
    <property type="entry name" value="C2 domain"/>
    <property type="match status" value="1"/>
</dbReference>
<evidence type="ECO:0000313" key="2">
    <source>
        <dbReference type="Proteomes" id="UP000515151"/>
    </source>
</evidence>
<dbReference type="InterPro" id="IPR035892">
    <property type="entry name" value="C2_domain_sf"/>
</dbReference>
<dbReference type="OrthoDB" id="687396at2759"/>
<gene>
    <name evidence="3" type="primary">LOC116208499</name>
</gene>
<organism evidence="2 3">
    <name type="scientific">Punica granatum</name>
    <name type="common">Pomegranate</name>
    <dbReference type="NCBI Taxonomy" id="22663"/>
    <lineage>
        <taxon>Eukaryota</taxon>
        <taxon>Viridiplantae</taxon>
        <taxon>Streptophyta</taxon>
        <taxon>Embryophyta</taxon>
        <taxon>Tracheophyta</taxon>
        <taxon>Spermatophyta</taxon>
        <taxon>Magnoliopsida</taxon>
        <taxon>eudicotyledons</taxon>
        <taxon>Gunneridae</taxon>
        <taxon>Pentapetalae</taxon>
        <taxon>rosids</taxon>
        <taxon>malvids</taxon>
        <taxon>Myrtales</taxon>
        <taxon>Lythraceae</taxon>
        <taxon>Punica</taxon>
    </lineage>
</organism>
<dbReference type="AlphaFoldDB" id="A0A6P8DTY1"/>
<name>A0A6P8DTY1_PUNGR</name>
<dbReference type="PANTHER" id="PTHR35503:SF2">
    <property type="entry name" value="OS04G0455700 PROTEIN"/>
    <property type="match status" value="1"/>
</dbReference>
<dbReference type="GeneID" id="116208499"/>
<protein>
    <submittedName>
        <fullName evidence="3">Uncharacterized protein LOC116208499</fullName>
    </submittedName>
</protein>
<sequence>MKPTQMAASSFTCELTILRAENMDSLPEGGNLFVRCYLSAAGKKERIHLDTRLVDDPAACSWDQTFSIQCSGAEESIDELKQDSLILELRRKRRVRATLLGGSSSSKLLGRAEVPWRTAFNSPDMEIENWVPVVPLWDSGNKEGVKPPYIRVALKLRFGPAKAGEISARQQKRRKRAGESGCGCERRCDQPWGCGNGEEYYHAFAMAAALEAL</sequence>
<dbReference type="PROSITE" id="PS50004">
    <property type="entry name" value="C2"/>
    <property type="match status" value="1"/>
</dbReference>
<dbReference type="SUPFAM" id="SSF49562">
    <property type="entry name" value="C2 domain (Calcium/lipid-binding domain, CaLB)"/>
    <property type="match status" value="1"/>
</dbReference>
<evidence type="ECO:0000259" key="1">
    <source>
        <dbReference type="PROSITE" id="PS50004"/>
    </source>
</evidence>
<dbReference type="InterPro" id="IPR000008">
    <property type="entry name" value="C2_dom"/>
</dbReference>
<reference evidence="3" key="2">
    <citation type="submission" date="2025-08" db="UniProtKB">
        <authorList>
            <consortium name="RefSeq"/>
        </authorList>
    </citation>
    <scope>IDENTIFICATION</scope>
    <source>
        <tissue evidence="3">Leaf</tissue>
    </source>
</reference>
<evidence type="ECO:0000313" key="3">
    <source>
        <dbReference type="RefSeq" id="XP_031397844.1"/>
    </source>
</evidence>
<reference evidence="2" key="1">
    <citation type="journal article" date="2020" name="Plant Biotechnol. J.">
        <title>The pomegranate (Punica granatum L.) draft genome dissects genetic divergence between soft- and hard-seeded cultivars.</title>
        <authorList>
            <person name="Luo X."/>
            <person name="Li H."/>
            <person name="Wu Z."/>
            <person name="Yao W."/>
            <person name="Zhao P."/>
            <person name="Cao D."/>
            <person name="Yu H."/>
            <person name="Li K."/>
            <person name="Poudel K."/>
            <person name="Zhao D."/>
            <person name="Zhang F."/>
            <person name="Xia X."/>
            <person name="Chen L."/>
            <person name="Wang Q."/>
            <person name="Jing D."/>
            <person name="Cao S."/>
        </authorList>
    </citation>
    <scope>NUCLEOTIDE SEQUENCE [LARGE SCALE GENOMIC DNA]</scope>
    <source>
        <strain evidence="2">cv. Tunisia</strain>
    </source>
</reference>
<dbReference type="RefSeq" id="XP_031397844.1">
    <property type="nucleotide sequence ID" value="XM_031541984.1"/>
</dbReference>